<comment type="caution">
    <text evidence="3">The sequence shown here is derived from an EMBL/GenBank/DDBJ whole genome shotgun (WGS) entry which is preliminary data.</text>
</comment>
<dbReference type="OrthoDB" id="10265695at2759"/>
<protein>
    <recommendedName>
        <fullName evidence="2">eIF3h C-terminal domain-containing protein</fullName>
    </recommendedName>
</protein>
<evidence type="ECO:0000259" key="2">
    <source>
        <dbReference type="Pfam" id="PF19445"/>
    </source>
</evidence>
<feature type="domain" description="eIF3h C-terminal" evidence="2">
    <location>
        <begin position="260"/>
        <end position="458"/>
    </location>
</feature>
<evidence type="ECO:0000313" key="4">
    <source>
        <dbReference type="Proteomes" id="UP000620104"/>
    </source>
</evidence>
<keyword evidence="4" id="KW-1185">Reference proteome</keyword>
<sequence>MSSMAATLAGLQPATAVNTAQTAAQQQQQAAAARRAASAQAASHVPARYEDALDVEGELPINDVELNATALLKILKHSTDPSPIAAHAVAAQQHRSNDRETGYAPSDAIGLLLGLDLAGTAEVADSFALPTGLGVNGVGALLDGEKSETSYAPTVLRHLREVSIIDNPIGVYLTTHTPTLFSTLTDPSFNPAQSSGAGGKDIGGVGGLLGGSGWLIRNVVEAMAGVEKLAGARGTGVTSTGKQGAGGRAVLLVHDASRGASGDVQIKAYKFSEGFAAALRKQRFDTASLIEHRLTPSTMLTPLPIRTKSPALLNALFSTLSTPTSTSATTSINSLTATPLGAAGTLPFQTSTSSTLPTALSNTLASLANLSQEQNALAYQLRQVAREKTRHEQAVAARQEENEVRKKQGLTPLPDVAEPAGKKMTDPSRLDLLLCLGAVDNAAKGLAAEAGKGLVKNFASA</sequence>
<dbReference type="EMBL" id="BLZA01000021">
    <property type="protein sequence ID" value="GHJ87364.1"/>
    <property type="molecule type" value="Genomic_DNA"/>
</dbReference>
<feature type="compositionally biased region" description="Basic and acidic residues" evidence="1">
    <location>
        <begin position="397"/>
        <end position="406"/>
    </location>
</feature>
<name>A0A8H3TW91_9TREE</name>
<evidence type="ECO:0000256" key="1">
    <source>
        <dbReference type="SAM" id="MobiDB-lite"/>
    </source>
</evidence>
<dbReference type="Proteomes" id="UP000620104">
    <property type="component" value="Unassembled WGS sequence"/>
</dbReference>
<dbReference type="InterPro" id="IPR045810">
    <property type="entry name" value="eIF3h_C"/>
</dbReference>
<dbReference type="AlphaFoldDB" id="A0A8H3TW91"/>
<dbReference type="Pfam" id="PF19445">
    <property type="entry name" value="eIF3h_C"/>
    <property type="match status" value="1"/>
</dbReference>
<evidence type="ECO:0000313" key="3">
    <source>
        <dbReference type="EMBL" id="GHJ87364.1"/>
    </source>
</evidence>
<proteinExistence type="predicted"/>
<reference evidence="3" key="1">
    <citation type="submission" date="2020-07" db="EMBL/GenBank/DDBJ databases">
        <title>Draft Genome Sequence of a Deep-Sea Yeast, Naganishia (Cryptococcus) liquefaciens strain N6.</title>
        <authorList>
            <person name="Han Y.W."/>
            <person name="Kajitani R."/>
            <person name="Morimoto H."/>
            <person name="Parhat M."/>
            <person name="Tsubouchi H."/>
            <person name="Bakenova O."/>
            <person name="Ogata M."/>
            <person name="Argunhan B."/>
            <person name="Aoki R."/>
            <person name="Kajiwara S."/>
            <person name="Itoh T."/>
            <person name="Iwasaki H."/>
        </authorList>
    </citation>
    <scope>NUCLEOTIDE SEQUENCE</scope>
    <source>
        <strain evidence="3">N6</strain>
    </source>
</reference>
<organism evidence="3 4">
    <name type="scientific">Naganishia liquefaciens</name>
    <dbReference type="NCBI Taxonomy" id="104408"/>
    <lineage>
        <taxon>Eukaryota</taxon>
        <taxon>Fungi</taxon>
        <taxon>Dikarya</taxon>
        <taxon>Basidiomycota</taxon>
        <taxon>Agaricomycotina</taxon>
        <taxon>Tremellomycetes</taxon>
        <taxon>Filobasidiales</taxon>
        <taxon>Filobasidiaceae</taxon>
        <taxon>Naganishia</taxon>
    </lineage>
</organism>
<gene>
    <name evidence="3" type="ORF">NliqN6_3766</name>
</gene>
<feature type="region of interest" description="Disordered" evidence="1">
    <location>
        <begin position="397"/>
        <end position="424"/>
    </location>
</feature>
<accession>A0A8H3TW91</accession>
<dbReference type="Gene3D" id="3.40.140.10">
    <property type="entry name" value="Cytidine Deaminase, domain 2"/>
    <property type="match status" value="1"/>
</dbReference>